<keyword evidence="8" id="KW-1185">Reference proteome</keyword>
<dbReference type="Pfam" id="PF01810">
    <property type="entry name" value="LysE"/>
    <property type="match status" value="1"/>
</dbReference>
<dbReference type="PANTHER" id="PTHR30086">
    <property type="entry name" value="ARGININE EXPORTER PROTEIN ARGO"/>
    <property type="match status" value="1"/>
</dbReference>
<keyword evidence="5 6" id="KW-0472">Membrane</keyword>
<dbReference type="Proteomes" id="UP000460157">
    <property type="component" value="Unassembled WGS sequence"/>
</dbReference>
<dbReference type="InterPro" id="IPR001123">
    <property type="entry name" value="LeuE-type"/>
</dbReference>
<sequence length="223" mass="24015">MLLSVETILVFLGVCTIAYLTPGPDWFVVMRHSASARRSGIVSALGVQAGLSAHMVAASLGVTAVVLASATAFSILKYAGAAYLIFLGFQSLWGSRKAAEQVHDNLKEVEPRDRRSGVFWKSFTANVLNPQAAMFFVAVLPQFITPGQNVVAQILLLGVLDILLGVVWWMGFVYGVVLFKKMLGQARFRTLTARISGSLLIIFGAVLMFLDPPRQAGALSAGR</sequence>
<dbReference type="AlphaFoldDB" id="A0A7K1UGZ8"/>
<accession>A0A7K1UGZ8</accession>
<keyword evidence="4 6" id="KW-1133">Transmembrane helix</keyword>
<evidence type="ECO:0000256" key="4">
    <source>
        <dbReference type="ARBA" id="ARBA00022989"/>
    </source>
</evidence>
<dbReference type="GO" id="GO:0005886">
    <property type="term" value="C:plasma membrane"/>
    <property type="evidence" value="ECO:0007669"/>
    <property type="project" value="UniProtKB-SubCell"/>
</dbReference>
<feature type="transmembrane region" description="Helical" evidence="6">
    <location>
        <begin position="123"/>
        <end position="144"/>
    </location>
</feature>
<protein>
    <submittedName>
        <fullName evidence="7">LysE family transporter</fullName>
    </submittedName>
</protein>
<comment type="subcellular location">
    <subcellularLocation>
        <location evidence="1">Cell membrane</location>
        <topology evidence="1">Multi-pass membrane protein</topology>
    </subcellularLocation>
</comment>
<comment type="caution">
    <text evidence="7">The sequence shown here is derived from an EMBL/GenBank/DDBJ whole genome shotgun (WGS) entry which is preliminary data.</text>
</comment>
<name>A0A7K1UGZ8_9MICC</name>
<evidence type="ECO:0000256" key="5">
    <source>
        <dbReference type="ARBA" id="ARBA00023136"/>
    </source>
</evidence>
<dbReference type="EMBL" id="WRPM01000032">
    <property type="protein sequence ID" value="MVT25755.1"/>
    <property type="molecule type" value="Genomic_DNA"/>
</dbReference>
<reference evidence="7 8" key="1">
    <citation type="submission" date="2019-12" db="EMBL/GenBank/DDBJ databases">
        <title>Nesterenkonia muleiensis sp. nov., a novel actinobacterium isolated from sap of Populus euphratica.</title>
        <authorList>
            <person name="Wang R."/>
        </authorList>
    </citation>
    <scope>NUCLEOTIDE SEQUENCE [LARGE SCALE GENOMIC DNA]</scope>
    <source>
        <strain evidence="7 8">F10</strain>
    </source>
</reference>
<gene>
    <name evidence="7" type="ORF">GNZ21_05160</name>
</gene>
<feature type="transmembrane region" description="Helical" evidence="6">
    <location>
        <begin position="150"/>
        <end position="179"/>
    </location>
</feature>
<dbReference type="PANTHER" id="PTHR30086:SF20">
    <property type="entry name" value="ARGININE EXPORTER PROTEIN ARGO-RELATED"/>
    <property type="match status" value="1"/>
</dbReference>
<proteinExistence type="predicted"/>
<keyword evidence="2" id="KW-1003">Cell membrane</keyword>
<evidence type="ECO:0000313" key="7">
    <source>
        <dbReference type="EMBL" id="MVT25755.1"/>
    </source>
</evidence>
<feature type="transmembrane region" description="Helical" evidence="6">
    <location>
        <begin position="191"/>
        <end position="210"/>
    </location>
</feature>
<dbReference type="GO" id="GO:0015171">
    <property type="term" value="F:amino acid transmembrane transporter activity"/>
    <property type="evidence" value="ECO:0007669"/>
    <property type="project" value="TreeGrafter"/>
</dbReference>
<evidence type="ECO:0000256" key="3">
    <source>
        <dbReference type="ARBA" id="ARBA00022692"/>
    </source>
</evidence>
<evidence type="ECO:0000313" key="8">
    <source>
        <dbReference type="Proteomes" id="UP000460157"/>
    </source>
</evidence>
<evidence type="ECO:0000256" key="1">
    <source>
        <dbReference type="ARBA" id="ARBA00004651"/>
    </source>
</evidence>
<evidence type="ECO:0000256" key="6">
    <source>
        <dbReference type="SAM" id="Phobius"/>
    </source>
</evidence>
<feature type="transmembrane region" description="Helical" evidence="6">
    <location>
        <begin position="6"/>
        <end position="29"/>
    </location>
</feature>
<feature type="transmembrane region" description="Helical" evidence="6">
    <location>
        <begin position="75"/>
        <end position="93"/>
    </location>
</feature>
<evidence type="ECO:0000256" key="2">
    <source>
        <dbReference type="ARBA" id="ARBA00022475"/>
    </source>
</evidence>
<keyword evidence="3 6" id="KW-0812">Transmembrane</keyword>
<dbReference type="OrthoDB" id="3175972at2"/>
<organism evidence="7 8">
    <name type="scientific">Nesterenkonia alkaliphila</name>
    <dbReference type="NCBI Taxonomy" id="1463631"/>
    <lineage>
        <taxon>Bacteria</taxon>
        <taxon>Bacillati</taxon>
        <taxon>Actinomycetota</taxon>
        <taxon>Actinomycetes</taxon>
        <taxon>Micrococcales</taxon>
        <taxon>Micrococcaceae</taxon>
        <taxon>Nesterenkonia</taxon>
    </lineage>
</organism>
<dbReference type="RefSeq" id="WP_157322008.1">
    <property type="nucleotide sequence ID" value="NZ_BMFX01000019.1"/>
</dbReference>
<dbReference type="PIRSF" id="PIRSF006324">
    <property type="entry name" value="LeuE"/>
    <property type="match status" value="1"/>
</dbReference>